<dbReference type="SUPFAM" id="SSF81383">
    <property type="entry name" value="F-box domain"/>
    <property type="match status" value="1"/>
</dbReference>
<organism evidence="3 4">
    <name type="scientific">Ascodesmis nigricans</name>
    <dbReference type="NCBI Taxonomy" id="341454"/>
    <lineage>
        <taxon>Eukaryota</taxon>
        <taxon>Fungi</taxon>
        <taxon>Dikarya</taxon>
        <taxon>Ascomycota</taxon>
        <taxon>Pezizomycotina</taxon>
        <taxon>Pezizomycetes</taxon>
        <taxon>Pezizales</taxon>
        <taxon>Ascodesmidaceae</taxon>
        <taxon>Ascodesmis</taxon>
    </lineage>
</organism>
<dbReference type="Gene3D" id="1.20.1280.50">
    <property type="match status" value="1"/>
</dbReference>
<dbReference type="InterPro" id="IPR001810">
    <property type="entry name" value="F-box_dom"/>
</dbReference>
<dbReference type="Pfam" id="PF00646">
    <property type="entry name" value="F-box"/>
    <property type="match status" value="1"/>
</dbReference>
<evidence type="ECO:0000256" key="1">
    <source>
        <dbReference type="SAM" id="MobiDB-lite"/>
    </source>
</evidence>
<dbReference type="InterPro" id="IPR036047">
    <property type="entry name" value="F-box-like_dom_sf"/>
</dbReference>
<feature type="region of interest" description="Disordered" evidence="1">
    <location>
        <begin position="1"/>
        <end position="23"/>
    </location>
</feature>
<accession>A0A4V3SJ13</accession>
<keyword evidence="4" id="KW-1185">Reference proteome</keyword>
<dbReference type="AlphaFoldDB" id="A0A4V3SJ13"/>
<proteinExistence type="predicted"/>
<dbReference type="EMBL" id="ML220116">
    <property type="protein sequence ID" value="TGZ82215.1"/>
    <property type="molecule type" value="Genomic_DNA"/>
</dbReference>
<dbReference type="InParanoid" id="A0A4V3SJ13"/>
<sequence length="175" mass="20231">MPPKRKPTSSGRPAKRTRRTKELPALIKQSSKLQLDLSNPSDPIAKLDDLCLDLIFQHLNLKDLIVVSAVSKLWRLSVPAEIGMEQDLSKRCVMWRRCASGHVLRELARPLKAIKVKNIPWGIFDISGPYIAWVELGMDKYKYKWAEAYFEGMNEYILSHRRDISNIFRRRLISA</sequence>
<dbReference type="Proteomes" id="UP000298138">
    <property type="component" value="Unassembled WGS sequence"/>
</dbReference>
<evidence type="ECO:0000313" key="4">
    <source>
        <dbReference type="Proteomes" id="UP000298138"/>
    </source>
</evidence>
<name>A0A4V3SJ13_9PEZI</name>
<protein>
    <recommendedName>
        <fullName evidence="2">F-box domain-containing protein</fullName>
    </recommendedName>
</protein>
<dbReference type="CDD" id="cd09917">
    <property type="entry name" value="F-box_SF"/>
    <property type="match status" value="1"/>
</dbReference>
<feature type="domain" description="F-box" evidence="2">
    <location>
        <begin position="46"/>
        <end position="75"/>
    </location>
</feature>
<evidence type="ECO:0000259" key="2">
    <source>
        <dbReference type="Pfam" id="PF00646"/>
    </source>
</evidence>
<feature type="compositionally biased region" description="Basic residues" evidence="1">
    <location>
        <begin position="1"/>
        <end position="19"/>
    </location>
</feature>
<gene>
    <name evidence="3" type="ORF">EX30DRAFT_218708</name>
</gene>
<evidence type="ECO:0000313" key="3">
    <source>
        <dbReference type="EMBL" id="TGZ82215.1"/>
    </source>
</evidence>
<reference evidence="3 4" key="1">
    <citation type="submission" date="2019-04" db="EMBL/GenBank/DDBJ databases">
        <title>Comparative genomics and transcriptomics to analyze fruiting body development in filamentous ascomycetes.</title>
        <authorList>
            <consortium name="DOE Joint Genome Institute"/>
            <person name="Lutkenhaus R."/>
            <person name="Traeger S."/>
            <person name="Breuer J."/>
            <person name="Kuo A."/>
            <person name="Lipzen A."/>
            <person name="Pangilinan J."/>
            <person name="Dilworth D."/>
            <person name="Sandor L."/>
            <person name="Poggeler S."/>
            <person name="Barry K."/>
            <person name="Grigoriev I.V."/>
            <person name="Nowrousian M."/>
        </authorList>
    </citation>
    <scope>NUCLEOTIDE SEQUENCE [LARGE SCALE GENOMIC DNA]</scope>
    <source>
        <strain evidence="3 4">CBS 389.68</strain>
    </source>
</reference>